<dbReference type="Proteomes" id="UP000614601">
    <property type="component" value="Unassembled WGS sequence"/>
</dbReference>
<dbReference type="InterPro" id="IPR001611">
    <property type="entry name" value="Leu-rich_rpt"/>
</dbReference>
<protein>
    <recommendedName>
        <fullName evidence="5">LRRCT domain-containing protein</fullName>
    </recommendedName>
</protein>
<dbReference type="InterPro" id="IPR000483">
    <property type="entry name" value="Cys-rich_flank_reg_C"/>
</dbReference>
<dbReference type="Proteomes" id="UP000783686">
    <property type="component" value="Unassembled WGS sequence"/>
</dbReference>
<organism evidence="6 7">
    <name type="scientific">Bursaphelenchus okinawaensis</name>
    <dbReference type="NCBI Taxonomy" id="465554"/>
    <lineage>
        <taxon>Eukaryota</taxon>
        <taxon>Metazoa</taxon>
        <taxon>Ecdysozoa</taxon>
        <taxon>Nematoda</taxon>
        <taxon>Chromadorea</taxon>
        <taxon>Rhabditida</taxon>
        <taxon>Tylenchina</taxon>
        <taxon>Tylenchomorpha</taxon>
        <taxon>Aphelenchoidea</taxon>
        <taxon>Aphelenchoididae</taxon>
        <taxon>Bursaphelenchus</taxon>
    </lineage>
</organism>
<dbReference type="EMBL" id="CAJFDH010000001">
    <property type="protein sequence ID" value="CAD5206690.1"/>
    <property type="molecule type" value="Genomic_DNA"/>
</dbReference>
<evidence type="ECO:0000256" key="3">
    <source>
        <dbReference type="ARBA" id="ARBA00022737"/>
    </source>
</evidence>
<dbReference type="PANTHER" id="PTHR24366:SF96">
    <property type="entry name" value="LEUCINE RICH REPEAT CONTAINING 53"/>
    <property type="match status" value="1"/>
</dbReference>
<keyword evidence="2 4" id="KW-0732">Signal</keyword>
<gene>
    <name evidence="6" type="ORF">BOKJ2_LOCUS1374</name>
</gene>
<dbReference type="EMBL" id="CAJFCW020000001">
    <property type="protein sequence ID" value="CAG9082787.1"/>
    <property type="molecule type" value="Genomic_DNA"/>
</dbReference>
<dbReference type="InterPro" id="IPR032675">
    <property type="entry name" value="LRR_dom_sf"/>
</dbReference>
<keyword evidence="3" id="KW-0677">Repeat</keyword>
<dbReference type="SUPFAM" id="SSF52047">
    <property type="entry name" value="RNI-like"/>
    <property type="match status" value="1"/>
</dbReference>
<dbReference type="SMART" id="SM00082">
    <property type="entry name" value="LRRCT"/>
    <property type="match status" value="1"/>
</dbReference>
<keyword evidence="7" id="KW-1185">Reference proteome</keyword>
<dbReference type="Pfam" id="PF13855">
    <property type="entry name" value="LRR_8"/>
    <property type="match status" value="3"/>
</dbReference>
<accession>A0A811JTX7</accession>
<dbReference type="SMART" id="SM00364">
    <property type="entry name" value="LRR_BAC"/>
    <property type="match status" value="4"/>
</dbReference>
<proteinExistence type="predicted"/>
<feature type="domain" description="LRRCT" evidence="5">
    <location>
        <begin position="433"/>
        <end position="484"/>
    </location>
</feature>
<dbReference type="OrthoDB" id="9229163at2759"/>
<evidence type="ECO:0000256" key="4">
    <source>
        <dbReference type="SAM" id="SignalP"/>
    </source>
</evidence>
<evidence type="ECO:0000256" key="1">
    <source>
        <dbReference type="ARBA" id="ARBA00022614"/>
    </source>
</evidence>
<evidence type="ECO:0000259" key="5">
    <source>
        <dbReference type="SMART" id="SM00082"/>
    </source>
</evidence>
<dbReference type="PROSITE" id="PS51450">
    <property type="entry name" value="LRR"/>
    <property type="match status" value="4"/>
</dbReference>
<reference evidence="6" key="1">
    <citation type="submission" date="2020-09" db="EMBL/GenBank/DDBJ databases">
        <authorList>
            <person name="Kikuchi T."/>
        </authorList>
    </citation>
    <scope>NUCLEOTIDE SEQUENCE</scope>
    <source>
        <strain evidence="6">SH1</strain>
    </source>
</reference>
<sequence length="500" mass="57201">MTLFILLYLWVGLTSTYAHVCPRYCECDDNVTRVYCYTGSLNTTHFYKILQQLPVNIVELHISAPSNKSNFFKWNDNLNRLTNLRKLSLINCNIPAISQRLRIRSLVSLNLQHNKIETLQMDSFNGIHNLETLELSYNKISILPSGCFVFLKNLKSLSVSHNPIKDLPSNFLHGPKQVQKLELDGLQVPIDQLNQLLETQQNLERLELNFCSIDDTKVSRLWLHKVPKIVRFGLGGNNLTTIPSHKLRDLPHLQTVDLSYNKIRKVNACAFCSCNITTIYLGHNLLGIDDVSLNVESFAHVKVETLDLSFNFFDNFHSDLLGRARYSIKSLDLSGNTLTVPKSAFIEKLPNLRELHLASNHLEVLPSVWPIEYSSLIFLNLSHNYIKHVPSSFSHSFPFLKTLDISNNEINYLDSHLTTFLTEMTQTIYLDNNPWDCSCADNGIQKYFKLRRIISPRTELTLCAYPEEVKNLPVHKVSKISDCALLFGGSYQLTQVTLIF</sequence>
<dbReference type="Gene3D" id="3.80.10.10">
    <property type="entry name" value="Ribonuclease Inhibitor"/>
    <property type="match status" value="2"/>
</dbReference>
<feature type="chain" id="PRO_5035594431" description="LRRCT domain-containing protein" evidence="4">
    <location>
        <begin position="19"/>
        <end position="500"/>
    </location>
</feature>
<keyword evidence="1" id="KW-0433">Leucine-rich repeat</keyword>
<dbReference type="AlphaFoldDB" id="A0A811JTX7"/>
<comment type="caution">
    <text evidence="6">The sequence shown here is derived from an EMBL/GenBank/DDBJ whole genome shotgun (WGS) entry which is preliminary data.</text>
</comment>
<evidence type="ECO:0000313" key="6">
    <source>
        <dbReference type="EMBL" id="CAD5206690.1"/>
    </source>
</evidence>
<dbReference type="InterPro" id="IPR003591">
    <property type="entry name" value="Leu-rich_rpt_typical-subtyp"/>
</dbReference>
<dbReference type="PANTHER" id="PTHR24366">
    <property type="entry name" value="IG(IMMUNOGLOBULIN) AND LRR(LEUCINE RICH REPEAT) DOMAINS"/>
    <property type="match status" value="1"/>
</dbReference>
<evidence type="ECO:0000256" key="2">
    <source>
        <dbReference type="ARBA" id="ARBA00022729"/>
    </source>
</evidence>
<dbReference type="SMART" id="SM00369">
    <property type="entry name" value="LRR_TYP"/>
    <property type="match status" value="9"/>
</dbReference>
<evidence type="ECO:0000313" key="7">
    <source>
        <dbReference type="Proteomes" id="UP000614601"/>
    </source>
</evidence>
<feature type="signal peptide" evidence="4">
    <location>
        <begin position="1"/>
        <end position="18"/>
    </location>
</feature>
<name>A0A811JTX7_9BILA</name>